<comment type="caution">
    <text evidence="5">The sequence shown here is derived from an EMBL/GenBank/DDBJ whole genome shotgun (WGS) entry which is preliminary data.</text>
</comment>
<protein>
    <submittedName>
        <fullName evidence="5">Uncharacterized protein</fullName>
    </submittedName>
</protein>
<dbReference type="InterPro" id="IPR001680">
    <property type="entry name" value="WD40_rpt"/>
</dbReference>
<dbReference type="SUPFAM" id="SSF69322">
    <property type="entry name" value="Tricorn protease domain 2"/>
    <property type="match status" value="1"/>
</dbReference>
<feature type="compositionally biased region" description="Basic and acidic residues" evidence="4">
    <location>
        <begin position="465"/>
        <end position="477"/>
    </location>
</feature>
<feature type="compositionally biased region" description="Polar residues" evidence="4">
    <location>
        <begin position="349"/>
        <end position="367"/>
    </location>
</feature>
<dbReference type="Gene3D" id="2.130.10.10">
    <property type="entry name" value="YVTN repeat-like/Quinoprotein amine dehydrogenase"/>
    <property type="match status" value="2"/>
</dbReference>
<dbReference type="InterPro" id="IPR044621">
    <property type="entry name" value="NEDD1"/>
</dbReference>
<keyword evidence="2" id="KW-0677">Repeat</keyword>
<dbReference type="PROSITE" id="PS00678">
    <property type="entry name" value="WD_REPEATS_1"/>
    <property type="match status" value="1"/>
</dbReference>
<feature type="region of interest" description="Disordered" evidence="4">
    <location>
        <begin position="401"/>
        <end position="494"/>
    </location>
</feature>
<dbReference type="PANTHER" id="PTHR45096">
    <property type="entry name" value="PROTEIN NEDD1"/>
    <property type="match status" value="1"/>
</dbReference>
<evidence type="ECO:0000256" key="3">
    <source>
        <dbReference type="PROSITE-ProRule" id="PRU00221"/>
    </source>
</evidence>
<accession>A0A250XI31</accession>
<dbReference type="PANTHER" id="PTHR45096:SF1">
    <property type="entry name" value="PROTEIN NEDD1"/>
    <property type="match status" value="1"/>
</dbReference>
<evidence type="ECO:0000313" key="6">
    <source>
        <dbReference type="Proteomes" id="UP000232323"/>
    </source>
</evidence>
<evidence type="ECO:0000256" key="4">
    <source>
        <dbReference type="SAM" id="MobiDB-lite"/>
    </source>
</evidence>
<dbReference type="STRING" id="1157962.A0A250XI31"/>
<feature type="repeat" description="WD" evidence="3">
    <location>
        <begin position="203"/>
        <end position="243"/>
    </location>
</feature>
<dbReference type="Pfam" id="PF00400">
    <property type="entry name" value="WD40"/>
    <property type="match status" value="1"/>
</dbReference>
<proteinExistence type="predicted"/>
<evidence type="ECO:0000256" key="1">
    <source>
        <dbReference type="ARBA" id="ARBA00022574"/>
    </source>
</evidence>
<feature type="compositionally biased region" description="Polar residues" evidence="4">
    <location>
        <begin position="478"/>
        <end position="494"/>
    </location>
</feature>
<sequence length="586" mass="63291">MDWSSERLLAGCSGPNVCVWAPLSTGLVYESSTDSVLNTVRWSPNRRALAYCDEAGLVHIASNGVVYPNSMARFEGGISCVRFSTDGKQLFIASKEIIHVLDLKRQVADITYLDHSSPITEFCVDAKDELLASVSMDGALLLRGIKEGRSYGQLLSPDNQQKTNLAMMRNGGLAAIAMSSGTGITVMTLSLNAGGNMQQVTMPSEHRGIVRGVSFYNSSDLISCGDDGQVLLWDLRSHKVTSKSKMAVPTTCMAVQDNDYHVAVGTADNAVHFLDLRMPSQQHLVGRFKGPTNQPVTSLHWQPLPRSHSASSSVLKNTTVNPSVSAMAAVTSSHSQHVVQVPAPAPALSSFSLPGSKNNSSNSNRAMSVSPIAESDTVHSRSKVLTDATNIKSLGYSSTAAQDDVKAGKGDQLQPKMSQKTEEELAGRQTSHAPLPQGIKDASSQHHAHASATNRRQPTTAVVSETREQAADAKSNQEEMQTVPMTRSSQDAHSSTLTAQAAIASPADLRALVKCEVDACMSSLREDVRNLHIEVLRQTHMQQADLHQLLGKVLEKQQSLETHIMTVEKKVDRILKRRQDMPLGIS</sequence>
<gene>
    <name evidence="5" type="ORF">CEUSTIGMA_g10173.t1</name>
</gene>
<keyword evidence="1 3" id="KW-0853">WD repeat</keyword>
<dbReference type="OrthoDB" id="756313at2759"/>
<evidence type="ECO:0000313" key="5">
    <source>
        <dbReference type="EMBL" id="GAX82747.1"/>
    </source>
</evidence>
<dbReference type="EMBL" id="BEGY01000085">
    <property type="protein sequence ID" value="GAX82747.1"/>
    <property type="molecule type" value="Genomic_DNA"/>
</dbReference>
<dbReference type="PROSITE" id="PS50082">
    <property type="entry name" value="WD_REPEATS_2"/>
    <property type="match status" value="1"/>
</dbReference>
<dbReference type="SMART" id="SM00320">
    <property type="entry name" value="WD40"/>
    <property type="match status" value="5"/>
</dbReference>
<reference evidence="5 6" key="1">
    <citation type="submission" date="2017-08" db="EMBL/GenBank/DDBJ databases">
        <title>Acidophilic green algal genome provides insights into adaptation to an acidic environment.</title>
        <authorList>
            <person name="Hirooka S."/>
            <person name="Hirose Y."/>
            <person name="Kanesaki Y."/>
            <person name="Higuchi S."/>
            <person name="Fujiwara T."/>
            <person name="Onuma R."/>
            <person name="Era A."/>
            <person name="Ohbayashi R."/>
            <person name="Uzuka A."/>
            <person name="Nozaki H."/>
            <person name="Yoshikawa H."/>
            <person name="Miyagishima S.Y."/>
        </authorList>
    </citation>
    <scope>NUCLEOTIDE SEQUENCE [LARGE SCALE GENOMIC DNA]</scope>
    <source>
        <strain evidence="5 6">NIES-2499</strain>
    </source>
</reference>
<name>A0A250XI31_9CHLO</name>
<dbReference type="InterPro" id="IPR019775">
    <property type="entry name" value="WD40_repeat_CS"/>
</dbReference>
<dbReference type="Proteomes" id="UP000232323">
    <property type="component" value="Unassembled WGS sequence"/>
</dbReference>
<feature type="region of interest" description="Disordered" evidence="4">
    <location>
        <begin position="349"/>
        <end position="383"/>
    </location>
</feature>
<dbReference type="GO" id="GO:0140496">
    <property type="term" value="F:gamma-tubulin complex binding"/>
    <property type="evidence" value="ECO:0007669"/>
    <property type="project" value="InterPro"/>
</dbReference>
<dbReference type="GO" id="GO:0010968">
    <property type="term" value="P:regulation of microtubule nucleation"/>
    <property type="evidence" value="ECO:0007669"/>
    <property type="project" value="InterPro"/>
</dbReference>
<organism evidence="5 6">
    <name type="scientific">Chlamydomonas eustigma</name>
    <dbReference type="NCBI Taxonomy" id="1157962"/>
    <lineage>
        <taxon>Eukaryota</taxon>
        <taxon>Viridiplantae</taxon>
        <taxon>Chlorophyta</taxon>
        <taxon>core chlorophytes</taxon>
        <taxon>Chlorophyceae</taxon>
        <taxon>CS clade</taxon>
        <taxon>Chlamydomonadales</taxon>
        <taxon>Chlamydomonadaceae</taxon>
        <taxon>Chlamydomonas</taxon>
    </lineage>
</organism>
<dbReference type="InterPro" id="IPR015943">
    <property type="entry name" value="WD40/YVTN_repeat-like_dom_sf"/>
</dbReference>
<dbReference type="AlphaFoldDB" id="A0A250XI31"/>
<keyword evidence="6" id="KW-1185">Reference proteome</keyword>
<feature type="compositionally biased region" description="Polar residues" evidence="4">
    <location>
        <begin position="453"/>
        <end position="463"/>
    </location>
</feature>
<evidence type="ECO:0000256" key="2">
    <source>
        <dbReference type="ARBA" id="ARBA00022737"/>
    </source>
</evidence>